<name>A0AAI8MJU8_9BRAD</name>
<evidence type="ECO:0000259" key="1">
    <source>
        <dbReference type="Pfam" id="PF10137"/>
    </source>
</evidence>
<keyword evidence="3" id="KW-1185">Reference proteome</keyword>
<evidence type="ECO:0000313" key="2">
    <source>
        <dbReference type="EMBL" id="BAL79188.1"/>
    </source>
</evidence>
<proteinExistence type="predicted"/>
<dbReference type="Proteomes" id="UP000007886">
    <property type="component" value="Chromosome"/>
</dbReference>
<dbReference type="AlphaFoldDB" id="A0AAI8MJU8"/>
<feature type="domain" description="CD-NTase-associated protein 12/Pycsar effector protein TIR" evidence="1">
    <location>
        <begin position="63"/>
        <end position="194"/>
    </location>
</feature>
<protein>
    <recommendedName>
        <fullName evidence="1">CD-NTase-associated protein 12/Pycsar effector protein TIR domain-containing protein</fullName>
    </recommendedName>
</protein>
<organism evidence="2 3">
    <name type="scientific">Bradyrhizobium cosmicum</name>
    <dbReference type="NCBI Taxonomy" id="1404864"/>
    <lineage>
        <taxon>Bacteria</taxon>
        <taxon>Pseudomonadati</taxon>
        <taxon>Pseudomonadota</taxon>
        <taxon>Alphaproteobacteria</taxon>
        <taxon>Hyphomicrobiales</taxon>
        <taxon>Nitrobacteraceae</taxon>
        <taxon>Bradyrhizobium</taxon>
    </lineage>
</organism>
<accession>A0AAI8MJU8</accession>
<gene>
    <name evidence="2" type="ORF">S23_59990</name>
</gene>
<dbReference type="EMBL" id="AP012279">
    <property type="protein sequence ID" value="BAL79188.1"/>
    <property type="molecule type" value="Genomic_DNA"/>
</dbReference>
<sequence>MIAKDLGLGYQRYATDADRAEMRGAPAPIKHQFVNIPAAPAAKEVKRVPAVAKPIRTTRNNSLFVVHGRDTRLTEDMFALLRALGLNPLEWSQAVQNVPGANPNIGKIVHTALKQVQGVIVMFSPDEQAKLKSKFASPKDKRDRLHLLEGQSRPNVIFEAGIALGAHAEKTLLVEVGEVRKISDIDGMHILHLNNSAASRKELAQRLRKLKFKVDTSGTSWLTTGNFDR</sequence>
<dbReference type="GO" id="GO:0050135">
    <property type="term" value="F:NADP+ nucleosidase activity"/>
    <property type="evidence" value="ECO:0007669"/>
    <property type="project" value="InterPro"/>
</dbReference>
<dbReference type="InterPro" id="IPR019302">
    <property type="entry name" value="CAP12/PCTIR_TIR_dom"/>
</dbReference>
<dbReference type="Pfam" id="PF10137">
    <property type="entry name" value="CAP12-PCTIR_TIR"/>
    <property type="match status" value="1"/>
</dbReference>
<reference evidence="2 3" key="1">
    <citation type="journal article" date="2012" name="Microbes Environ.">
        <title>Complete genome sequence of Bradyrhizobium sp. S23321: insights into symbiosis evolution in soil oligotrophs.</title>
        <authorList>
            <person name="Okubo T."/>
            <person name="Tsukui T."/>
            <person name="Maita H."/>
            <person name="Okamoto S."/>
            <person name="Oshima K."/>
            <person name="Fujisawa T."/>
            <person name="Saito A."/>
            <person name="Futamata H."/>
            <person name="Hattori R."/>
            <person name="Shimomura Y."/>
            <person name="Haruta S."/>
            <person name="Morimoto S."/>
            <person name="Wang Y."/>
            <person name="Sakai Y."/>
            <person name="Hattori M."/>
            <person name="Aizawa S."/>
            <person name="Nagashima K.V.P."/>
            <person name="Masuda S."/>
            <person name="Hattori T."/>
            <person name="Yamashita A."/>
            <person name="Bao Z."/>
            <person name="Hayatsu M."/>
            <person name="Kajiya-Kanegae H."/>
            <person name="Yoshinaga I."/>
            <person name="Sakamoto K."/>
            <person name="Toyota K."/>
            <person name="Nakao M."/>
            <person name="Kohara M."/>
            <person name="Anda M."/>
            <person name="Niwa R."/>
            <person name="Jung-Hwan P."/>
            <person name="Sameshima-Saito R."/>
            <person name="Tokuda S."/>
            <person name="Yamamoto S."/>
            <person name="Yamamoto S."/>
            <person name="Yokoyama T."/>
            <person name="Akutsu T."/>
            <person name="Nakamura Y."/>
            <person name="Nakahira-Yanaka Y."/>
            <person name="Takada Hoshino Y."/>
            <person name="Hirakawa H."/>
            <person name="Mitsui H."/>
            <person name="Terasawa K."/>
            <person name="Itakura M."/>
            <person name="Sato S."/>
            <person name="Ikeda-Ohtsubo W."/>
            <person name="Sakakura N."/>
            <person name="Kaminuma E."/>
            <person name="Minamisawa K."/>
        </authorList>
    </citation>
    <scope>NUCLEOTIDE SEQUENCE [LARGE SCALE GENOMIC DNA]</scope>
    <source>
        <strain evidence="2 3">S23321</strain>
    </source>
</reference>
<dbReference type="KEGG" id="brs:S23_59990"/>
<evidence type="ECO:0000313" key="3">
    <source>
        <dbReference type="Proteomes" id="UP000007886"/>
    </source>
</evidence>